<proteinExistence type="predicted"/>
<feature type="transmembrane region" description="Helical" evidence="1">
    <location>
        <begin position="80"/>
        <end position="101"/>
    </location>
</feature>
<keyword evidence="1" id="KW-0812">Transmembrane</keyword>
<comment type="caution">
    <text evidence="2">The sequence shown here is derived from an EMBL/GenBank/DDBJ whole genome shotgun (WGS) entry which is preliminary data.</text>
</comment>
<keyword evidence="1" id="KW-0472">Membrane</keyword>
<dbReference type="EMBL" id="SNXK01000023">
    <property type="protein sequence ID" value="TDP27615.1"/>
    <property type="molecule type" value="Genomic_DNA"/>
</dbReference>
<protein>
    <submittedName>
        <fullName evidence="2">Uncharacterized protein</fullName>
    </submittedName>
</protein>
<keyword evidence="1" id="KW-1133">Transmembrane helix</keyword>
<evidence type="ECO:0000256" key="1">
    <source>
        <dbReference type="SAM" id="Phobius"/>
    </source>
</evidence>
<gene>
    <name evidence="2" type="ORF">DFR75_1236</name>
</gene>
<name>A0A4R6NX18_NOCIG</name>
<feature type="transmembrane region" description="Helical" evidence="1">
    <location>
        <begin position="26"/>
        <end position="59"/>
    </location>
</feature>
<evidence type="ECO:0000313" key="2">
    <source>
        <dbReference type="EMBL" id="TDP27615.1"/>
    </source>
</evidence>
<keyword evidence="3" id="KW-1185">Reference proteome</keyword>
<accession>A0A4R6NX18</accession>
<organism evidence="2 3">
    <name type="scientific">Nocardia ignorata</name>
    <dbReference type="NCBI Taxonomy" id="145285"/>
    <lineage>
        <taxon>Bacteria</taxon>
        <taxon>Bacillati</taxon>
        <taxon>Actinomycetota</taxon>
        <taxon>Actinomycetes</taxon>
        <taxon>Mycobacteriales</taxon>
        <taxon>Nocardiaceae</taxon>
        <taxon>Nocardia</taxon>
    </lineage>
</organism>
<dbReference type="AlphaFoldDB" id="A0A4R6NX18"/>
<reference evidence="2 3" key="1">
    <citation type="submission" date="2019-03" db="EMBL/GenBank/DDBJ databases">
        <title>Genomic Encyclopedia of Type Strains, Phase IV (KMG-IV): sequencing the most valuable type-strain genomes for metagenomic binning, comparative biology and taxonomic classification.</title>
        <authorList>
            <person name="Goeker M."/>
        </authorList>
    </citation>
    <scope>NUCLEOTIDE SEQUENCE [LARGE SCALE GENOMIC DNA]</scope>
    <source>
        <strain evidence="2 3">DSM 44496</strain>
    </source>
</reference>
<evidence type="ECO:0000313" key="3">
    <source>
        <dbReference type="Proteomes" id="UP000295087"/>
    </source>
</evidence>
<sequence length="250" mass="27916">MSREDSDIPHTYQLRREWQGPHRPSYLLVVAGAALLAFSVASRAYPFAAIGLASISTFAFPPKPFVDSNSKLPRLIGRRLLGLHNSGIVLAFISGILIAHYGTDIRVGMITACGIGISCVTAWIMITQILLARMCSMEFGPSALTVRFAYQRWVFYWNEISELSVEPRPRHSGQRAMVTFSYSGNPVEAARPRIWGDKLASRRWSIYAQTWSADPNSLLATLRFFANAKIAPGTTNDELEFMLRTPSWSE</sequence>
<dbReference type="Proteomes" id="UP000295087">
    <property type="component" value="Unassembled WGS sequence"/>
</dbReference>
<feature type="transmembrane region" description="Helical" evidence="1">
    <location>
        <begin position="107"/>
        <end position="131"/>
    </location>
</feature>